<evidence type="ECO:0000256" key="2">
    <source>
        <dbReference type="ARBA" id="ARBA00023274"/>
    </source>
</evidence>
<sequence length="94" mass="10573">MDVDIGQVVRSKAGRDKGRYFIVIGIEGSDYAFIADGVLRKVENPKKKKLKHLEIKNELIGEIKEKISNSKRLSNSDIRKALEALGYMPKGEEV</sequence>
<protein>
    <submittedName>
        <fullName evidence="3">LSU ribosomal protein L14E</fullName>
    </submittedName>
</protein>
<dbReference type="OrthoDB" id="1683515at2"/>
<dbReference type="GO" id="GO:1990904">
    <property type="term" value="C:ribonucleoprotein complex"/>
    <property type="evidence" value="ECO:0007669"/>
    <property type="project" value="UniProtKB-KW"/>
</dbReference>
<accession>F4A2W2</accession>
<reference evidence="3 4" key="2">
    <citation type="journal article" date="2011" name="Stand. Genomic Sci.">
        <title>Complete genome sequence of Mahella australiensis type strain (50-1 BON).</title>
        <authorList>
            <person name="Sikorski J."/>
            <person name="Teshima H."/>
            <person name="Nolan M."/>
            <person name="Lucas S."/>
            <person name="Hammon N."/>
            <person name="Deshpande S."/>
            <person name="Cheng J.F."/>
            <person name="Pitluck S."/>
            <person name="Liolios K."/>
            <person name="Pagani I."/>
            <person name="Ivanova N."/>
            <person name="Huntemann M."/>
            <person name="Mavromatis K."/>
            <person name="Ovchinikova G."/>
            <person name="Pati A."/>
            <person name="Tapia R."/>
            <person name="Han C."/>
            <person name="Goodwin L."/>
            <person name="Chen A."/>
            <person name="Palaniappan K."/>
            <person name="Land M."/>
            <person name="Hauser L."/>
            <person name="Ngatchou-Djao O.D."/>
            <person name="Rohde M."/>
            <person name="Pukall R."/>
            <person name="Spring S."/>
            <person name="Abt B."/>
            <person name="Goker M."/>
            <person name="Detter J.C."/>
            <person name="Woyke T."/>
            <person name="Bristow J."/>
            <person name="Markowitz V."/>
            <person name="Hugenholtz P."/>
            <person name="Eisen J.A."/>
            <person name="Kyrpides N.C."/>
            <person name="Klenk H.P."/>
            <person name="Lapidus A."/>
        </authorList>
    </citation>
    <scope>NUCLEOTIDE SEQUENCE [LARGE SCALE GENOMIC DNA]</scope>
    <source>
        <strain evidence="4">DSM 15567 / CIP 107919 / 50-1 BON</strain>
    </source>
</reference>
<dbReference type="KEGG" id="mas:Mahau_2133"/>
<dbReference type="SUPFAM" id="SSF50104">
    <property type="entry name" value="Translation proteins SH3-like domain"/>
    <property type="match status" value="1"/>
</dbReference>
<dbReference type="Proteomes" id="UP000008457">
    <property type="component" value="Chromosome"/>
</dbReference>
<proteinExistence type="predicted"/>
<dbReference type="HOGENOM" id="CLU_168121_0_0_9"/>
<dbReference type="eggNOG" id="COG2163">
    <property type="taxonomic scope" value="Bacteria"/>
</dbReference>
<evidence type="ECO:0000256" key="1">
    <source>
        <dbReference type="ARBA" id="ARBA00022980"/>
    </source>
</evidence>
<dbReference type="InterPro" id="IPR041985">
    <property type="entry name" value="Ribosomal_eL14_KOW"/>
</dbReference>
<evidence type="ECO:0000313" key="4">
    <source>
        <dbReference type="Proteomes" id="UP000008457"/>
    </source>
</evidence>
<keyword evidence="1 3" id="KW-0689">Ribosomal protein</keyword>
<dbReference type="Gene3D" id="2.30.30.30">
    <property type="match status" value="1"/>
</dbReference>
<reference evidence="4" key="1">
    <citation type="submission" date="2010-11" db="EMBL/GenBank/DDBJ databases">
        <title>The complete genome of Mahella australiensis DSM 15567.</title>
        <authorList>
            <consortium name="US DOE Joint Genome Institute (JGI-PGF)"/>
            <person name="Lucas S."/>
            <person name="Copeland A."/>
            <person name="Lapidus A."/>
            <person name="Bruce D."/>
            <person name="Goodwin L."/>
            <person name="Pitluck S."/>
            <person name="Kyrpides N."/>
            <person name="Mavromatis K."/>
            <person name="Pagani I."/>
            <person name="Ivanova N."/>
            <person name="Teshima H."/>
            <person name="Brettin T."/>
            <person name="Detter J.C."/>
            <person name="Han C."/>
            <person name="Tapia R."/>
            <person name="Land M."/>
            <person name="Hauser L."/>
            <person name="Markowitz V."/>
            <person name="Cheng J.-F."/>
            <person name="Hugenholtz P."/>
            <person name="Woyke T."/>
            <person name="Wu D."/>
            <person name="Spring S."/>
            <person name="Pukall R."/>
            <person name="Steenblock K."/>
            <person name="Schneider S."/>
            <person name="Klenk H.-P."/>
            <person name="Eisen J.A."/>
        </authorList>
    </citation>
    <scope>NUCLEOTIDE SEQUENCE [LARGE SCALE GENOMIC DNA]</scope>
    <source>
        <strain evidence="4">DSM 15567 / CIP 107919 / 50-1 BON</strain>
    </source>
</reference>
<dbReference type="STRING" id="697281.Mahau_2133"/>
<organism evidence="3 4">
    <name type="scientific">Mahella australiensis (strain DSM 15567 / CIP 107919 / 50-1 BON)</name>
    <dbReference type="NCBI Taxonomy" id="697281"/>
    <lineage>
        <taxon>Bacteria</taxon>
        <taxon>Bacillati</taxon>
        <taxon>Bacillota</taxon>
        <taxon>Clostridia</taxon>
        <taxon>Thermoanaerobacterales</taxon>
        <taxon>Thermoanaerobacterales Family IV. Incertae Sedis</taxon>
        <taxon>Mahella</taxon>
    </lineage>
</organism>
<keyword evidence="2" id="KW-0687">Ribonucleoprotein</keyword>
<dbReference type="EMBL" id="CP002360">
    <property type="protein sequence ID" value="AEE97305.1"/>
    <property type="molecule type" value="Genomic_DNA"/>
</dbReference>
<dbReference type="GO" id="GO:0005840">
    <property type="term" value="C:ribosome"/>
    <property type="evidence" value="ECO:0007669"/>
    <property type="project" value="UniProtKB-KW"/>
</dbReference>
<dbReference type="RefSeq" id="WP_013781733.1">
    <property type="nucleotide sequence ID" value="NC_015520.1"/>
</dbReference>
<dbReference type="InterPro" id="IPR014722">
    <property type="entry name" value="Rib_uL2_dom2"/>
</dbReference>
<gene>
    <name evidence="3" type="ordered locus">Mahau_2133</name>
</gene>
<evidence type="ECO:0000313" key="3">
    <source>
        <dbReference type="EMBL" id="AEE97305.1"/>
    </source>
</evidence>
<name>F4A2W2_MAHA5</name>
<dbReference type="AlphaFoldDB" id="F4A2W2"/>
<keyword evidence="4" id="KW-1185">Reference proteome</keyword>
<dbReference type="CDD" id="cd06088">
    <property type="entry name" value="KOW_RPL14"/>
    <property type="match status" value="1"/>
</dbReference>
<dbReference type="InterPro" id="IPR008991">
    <property type="entry name" value="Translation_prot_SH3-like_sf"/>
</dbReference>